<accession>A0ABS5DYM3</accession>
<protein>
    <submittedName>
        <fullName evidence="2">Uncharacterized protein</fullName>
    </submittedName>
</protein>
<dbReference type="RefSeq" id="WP_210809549.1">
    <property type="nucleotide sequence ID" value="NZ_JAGQDG010000004.1"/>
</dbReference>
<reference evidence="2 3" key="1">
    <citation type="submission" date="2021-04" db="EMBL/GenBank/DDBJ databases">
        <title>The genome sequence of type strain Ideonella paludis KCTC 32238.</title>
        <authorList>
            <person name="Liu Y."/>
        </authorList>
    </citation>
    <scope>NUCLEOTIDE SEQUENCE [LARGE SCALE GENOMIC DNA]</scope>
    <source>
        <strain evidence="2 3">KCTC 32238</strain>
    </source>
</reference>
<comment type="caution">
    <text evidence="2">The sequence shown here is derived from an EMBL/GenBank/DDBJ whole genome shotgun (WGS) entry which is preliminary data.</text>
</comment>
<keyword evidence="1" id="KW-0812">Transmembrane</keyword>
<name>A0ABS5DYM3_9BURK</name>
<feature type="transmembrane region" description="Helical" evidence="1">
    <location>
        <begin position="82"/>
        <end position="102"/>
    </location>
</feature>
<keyword evidence="3" id="KW-1185">Reference proteome</keyword>
<sequence>MDSTDPMDLYFTEHVVGPTAVVQLGRSATVRRQPKRGVMLDMLKDKPMLVGIAAQSLLAKDPARAIAGKPVSLPGLRNWRRALVVGGLLAWSALLVVATRWWPL</sequence>
<gene>
    <name evidence="2" type="ORF">KAK11_12970</name>
</gene>
<evidence type="ECO:0000313" key="3">
    <source>
        <dbReference type="Proteomes" id="UP000672097"/>
    </source>
</evidence>
<dbReference type="Proteomes" id="UP000672097">
    <property type="component" value="Unassembled WGS sequence"/>
</dbReference>
<keyword evidence="1" id="KW-1133">Transmembrane helix</keyword>
<keyword evidence="1" id="KW-0472">Membrane</keyword>
<proteinExistence type="predicted"/>
<organism evidence="2 3">
    <name type="scientific">Ideonella paludis</name>
    <dbReference type="NCBI Taxonomy" id="1233411"/>
    <lineage>
        <taxon>Bacteria</taxon>
        <taxon>Pseudomonadati</taxon>
        <taxon>Pseudomonadota</taxon>
        <taxon>Betaproteobacteria</taxon>
        <taxon>Burkholderiales</taxon>
        <taxon>Sphaerotilaceae</taxon>
        <taxon>Ideonella</taxon>
    </lineage>
</organism>
<evidence type="ECO:0000313" key="2">
    <source>
        <dbReference type="EMBL" id="MBQ0936245.1"/>
    </source>
</evidence>
<evidence type="ECO:0000256" key="1">
    <source>
        <dbReference type="SAM" id="Phobius"/>
    </source>
</evidence>
<dbReference type="EMBL" id="JAGQDG010000004">
    <property type="protein sequence ID" value="MBQ0936245.1"/>
    <property type="molecule type" value="Genomic_DNA"/>
</dbReference>